<accession>A0A9P7U2W1</accession>
<feature type="compositionally biased region" description="Polar residues" evidence="1">
    <location>
        <begin position="98"/>
        <end position="111"/>
    </location>
</feature>
<evidence type="ECO:0000256" key="1">
    <source>
        <dbReference type="SAM" id="MobiDB-lite"/>
    </source>
</evidence>
<dbReference type="EMBL" id="SRRH01000201">
    <property type="protein sequence ID" value="KAG6295137.1"/>
    <property type="molecule type" value="Genomic_DNA"/>
</dbReference>
<evidence type="ECO:0000313" key="2">
    <source>
        <dbReference type="EMBL" id="KAG6295137.1"/>
    </source>
</evidence>
<comment type="caution">
    <text evidence="2">The sequence shown here is derived from an EMBL/GenBank/DDBJ whole genome shotgun (WGS) entry which is preliminary data.</text>
</comment>
<sequence>MNRIGGTNSRIRKHSNKDDLARQKEHFARSRMRRDAANASLKNANEPAASERRSPRESLHSRHFREGYPSAAIPVMSGGNGRQTSDAPMRKCDRRSPRQSPGNPPQQSVPKIISDVTSIATKKRRLLNQLDWTGVAVQKPLLINYPKPSKKLQESHTSHNLRKVPSHGTIMAHMSSQPDNIRIQVGSQGFR</sequence>
<feature type="compositionally biased region" description="Basic and acidic residues" evidence="1">
    <location>
        <begin position="16"/>
        <end position="36"/>
    </location>
</feature>
<name>A0A9P7U2W1_9HYPO</name>
<keyword evidence="3" id="KW-1185">Reference proteome</keyword>
<proteinExistence type="predicted"/>
<reference evidence="2 3" key="1">
    <citation type="journal article" date="2020" name="bioRxiv">
        <title>Whole genome comparisons of ergot fungi reveals the divergence and evolution of species within the genus Claviceps are the result of varying mechanisms driving genome evolution and host range expansion.</title>
        <authorList>
            <person name="Wyka S.A."/>
            <person name="Mondo S.J."/>
            <person name="Liu M."/>
            <person name="Dettman J."/>
            <person name="Nalam V."/>
            <person name="Broders K.D."/>
        </authorList>
    </citation>
    <scope>NUCLEOTIDE SEQUENCE [LARGE SCALE GENOMIC DNA]</scope>
    <source>
        <strain evidence="2 3">Clav52</strain>
    </source>
</reference>
<dbReference type="Proteomes" id="UP000707071">
    <property type="component" value="Unassembled WGS sequence"/>
</dbReference>
<organism evidence="2 3">
    <name type="scientific">Claviceps aff. purpurea</name>
    <dbReference type="NCBI Taxonomy" id="1967640"/>
    <lineage>
        <taxon>Eukaryota</taxon>
        <taxon>Fungi</taxon>
        <taxon>Dikarya</taxon>
        <taxon>Ascomycota</taxon>
        <taxon>Pezizomycotina</taxon>
        <taxon>Sordariomycetes</taxon>
        <taxon>Hypocreomycetidae</taxon>
        <taxon>Hypocreales</taxon>
        <taxon>Clavicipitaceae</taxon>
        <taxon>Claviceps</taxon>
    </lineage>
</organism>
<protein>
    <submittedName>
        <fullName evidence="2">Uncharacterized protein</fullName>
    </submittedName>
</protein>
<gene>
    <name evidence="2" type="ORF">E4U09_002359</name>
</gene>
<feature type="region of interest" description="Disordered" evidence="1">
    <location>
        <begin position="1"/>
        <end position="111"/>
    </location>
</feature>
<dbReference type="AlphaFoldDB" id="A0A9P7U2W1"/>
<evidence type="ECO:0000313" key="3">
    <source>
        <dbReference type="Proteomes" id="UP000707071"/>
    </source>
</evidence>
<feature type="compositionally biased region" description="Basic and acidic residues" evidence="1">
    <location>
        <begin position="49"/>
        <end position="66"/>
    </location>
</feature>